<sequence>MGDDASAAKLVKLHFVFTWVLAVIVALNWCYVFKLALPQYSESILGWSIYTLVVTALMPLIRHKLQGHRFWSRPFRMTRLLLMSMTGMVVGTSWSGLVALLFPHISDFHSPGPTGIAAAVAITFLFVVGQTILEKQIQEMPDPQTPENTYGGAVRSVLLNSLWSTLGYFWNSVWNRFLTKMQRPSRPRPRGPATELLGNTTFRSLAYAARDGPLHRFKTLQDEMNGRPEDMDSTGPGYRPILVKAVLTLLAGILFLCCLPEPSERYGSHRRRALIAMKMMAIIITSYAVTDAGFYFGTKLVADLTGSPAVGLAVSFLYAGLLTCVVTYLADRSTWHPERVFPNRLQTLGAWLVCYAWWYSWQEVLYQIQGFGLWQLGMDSVLEQSLQVAIAISGALCFALLLSLALVSAVQLGCFALPQIAAVLPQLKQASIRNCNFPEFSACLGLPVDERLHGIQLGSDQPASADAD</sequence>
<feature type="transmembrane region" description="Helical" evidence="1">
    <location>
        <begin position="388"/>
        <end position="410"/>
    </location>
</feature>
<gene>
    <name evidence="2" type="ORF">SNEC2469_LOCUS16671</name>
</gene>
<evidence type="ECO:0000313" key="3">
    <source>
        <dbReference type="Proteomes" id="UP000601435"/>
    </source>
</evidence>
<dbReference type="Proteomes" id="UP000601435">
    <property type="component" value="Unassembled WGS sequence"/>
</dbReference>
<feature type="transmembrane region" description="Helical" evidence="1">
    <location>
        <begin position="279"/>
        <end position="297"/>
    </location>
</feature>
<keyword evidence="1" id="KW-0812">Transmembrane</keyword>
<name>A0A812UEA9_9DINO</name>
<dbReference type="OrthoDB" id="413755at2759"/>
<dbReference type="AlphaFoldDB" id="A0A812UEA9"/>
<feature type="transmembrane region" description="Helical" evidence="1">
    <location>
        <begin position="114"/>
        <end position="133"/>
    </location>
</feature>
<keyword evidence="3" id="KW-1185">Reference proteome</keyword>
<evidence type="ECO:0000256" key="1">
    <source>
        <dbReference type="SAM" id="Phobius"/>
    </source>
</evidence>
<proteinExistence type="predicted"/>
<feature type="transmembrane region" description="Helical" evidence="1">
    <location>
        <begin position="12"/>
        <end position="32"/>
    </location>
</feature>
<feature type="transmembrane region" description="Helical" evidence="1">
    <location>
        <begin position="44"/>
        <end position="61"/>
    </location>
</feature>
<accession>A0A812UEA9</accession>
<dbReference type="EMBL" id="CAJNJA010027187">
    <property type="protein sequence ID" value="CAE7571393.1"/>
    <property type="molecule type" value="Genomic_DNA"/>
</dbReference>
<feature type="transmembrane region" description="Helical" evidence="1">
    <location>
        <begin position="81"/>
        <end position="102"/>
    </location>
</feature>
<feature type="transmembrane region" description="Helical" evidence="1">
    <location>
        <begin position="309"/>
        <end position="329"/>
    </location>
</feature>
<protein>
    <submittedName>
        <fullName evidence="2">Uncharacterized protein</fullName>
    </submittedName>
</protein>
<reference evidence="2" key="1">
    <citation type="submission" date="2021-02" db="EMBL/GenBank/DDBJ databases">
        <authorList>
            <person name="Dougan E. K."/>
            <person name="Rhodes N."/>
            <person name="Thang M."/>
            <person name="Chan C."/>
        </authorList>
    </citation>
    <scope>NUCLEOTIDE SEQUENCE</scope>
</reference>
<evidence type="ECO:0000313" key="2">
    <source>
        <dbReference type="EMBL" id="CAE7571393.1"/>
    </source>
</evidence>
<keyword evidence="1" id="KW-0472">Membrane</keyword>
<comment type="caution">
    <text evidence="2">The sequence shown here is derived from an EMBL/GenBank/DDBJ whole genome shotgun (WGS) entry which is preliminary data.</text>
</comment>
<keyword evidence="1" id="KW-1133">Transmembrane helix</keyword>
<feature type="transmembrane region" description="Helical" evidence="1">
    <location>
        <begin position="153"/>
        <end position="170"/>
    </location>
</feature>
<organism evidence="2 3">
    <name type="scientific">Symbiodinium necroappetens</name>
    <dbReference type="NCBI Taxonomy" id="1628268"/>
    <lineage>
        <taxon>Eukaryota</taxon>
        <taxon>Sar</taxon>
        <taxon>Alveolata</taxon>
        <taxon>Dinophyceae</taxon>
        <taxon>Suessiales</taxon>
        <taxon>Symbiodiniaceae</taxon>
        <taxon>Symbiodinium</taxon>
    </lineage>
</organism>